<evidence type="ECO:0000256" key="10">
    <source>
        <dbReference type="SAM" id="Phobius"/>
    </source>
</evidence>
<dbReference type="SUPFAM" id="SSF47384">
    <property type="entry name" value="Homodimeric domain of signal transducing histidine kinase"/>
    <property type="match status" value="1"/>
</dbReference>
<dbReference type="GO" id="GO:0000155">
    <property type="term" value="F:phosphorelay sensor kinase activity"/>
    <property type="evidence" value="ECO:0007669"/>
    <property type="project" value="InterPro"/>
</dbReference>
<dbReference type="OrthoDB" id="8570858at2"/>
<dbReference type="InterPro" id="IPR005467">
    <property type="entry name" value="His_kinase_dom"/>
</dbReference>
<evidence type="ECO:0000259" key="12">
    <source>
        <dbReference type="PROSITE" id="PS50109"/>
    </source>
</evidence>
<evidence type="ECO:0000256" key="6">
    <source>
        <dbReference type="ARBA" id="ARBA00023026"/>
    </source>
</evidence>
<dbReference type="EC" id="2.7.13.3" evidence="2"/>
<comment type="caution">
    <text evidence="14">The sequence shown here is derived from an EMBL/GenBank/DDBJ whole genome shotgun (WGS) entry which is preliminary data.</text>
</comment>
<evidence type="ECO:0000259" key="13">
    <source>
        <dbReference type="PROSITE" id="PS50110"/>
    </source>
</evidence>
<evidence type="ECO:0000256" key="8">
    <source>
        <dbReference type="ARBA" id="ARBA00070152"/>
    </source>
</evidence>
<evidence type="ECO:0000256" key="11">
    <source>
        <dbReference type="SAM" id="SignalP"/>
    </source>
</evidence>
<dbReference type="InterPro" id="IPR006311">
    <property type="entry name" value="TAT_signal"/>
</dbReference>
<dbReference type="InterPro" id="IPR036890">
    <property type="entry name" value="HATPase_C_sf"/>
</dbReference>
<dbReference type="InterPro" id="IPR011006">
    <property type="entry name" value="CheY-like_superfamily"/>
</dbReference>
<evidence type="ECO:0000313" key="15">
    <source>
        <dbReference type="Proteomes" id="UP000216857"/>
    </source>
</evidence>
<evidence type="ECO:0000256" key="4">
    <source>
        <dbReference type="ARBA" id="ARBA00022729"/>
    </source>
</evidence>
<dbReference type="Pfam" id="PF00512">
    <property type="entry name" value="HisKA"/>
    <property type="match status" value="1"/>
</dbReference>
<dbReference type="EMBL" id="NEVJ01000003">
    <property type="protein sequence ID" value="OZI18513.1"/>
    <property type="molecule type" value="Genomic_DNA"/>
</dbReference>
<dbReference type="SMART" id="SM00387">
    <property type="entry name" value="HATPase_c"/>
    <property type="match status" value="1"/>
</dbReference>
<dbReference type="PROSITE" id="PS51257">
    <property type="entry name" value="PROKAR_LIPOPROTEIN"/>
    <property type="match status" value="1"/>
</dbReference>
<feature type="chain" id="PRO_5012831014" description="Virulence sensor protein BvgS" evidence="11">
    <location>
        <begin position="24"/>
        <end position="675"/>
    </location>
</feature>
<keyword evidence="6" id="KW-0843">Virulence</keyword>
<keyword evidence="15" id="KW-1185">Reference proteome</keyword>
<evidence type="ECO:0000256" key="2">
    <source>
        <dbReference type="ARBA" id="ARBA00012438"/>
    </source>
</evidence>
<keyword evidence="5" id="KW-0902">Two-component regulatory system</keyword>
<evidence type="ECO:0000256" key="1">
    <source>
        <dbReference type="ARBA" id="ARBA00000085"/>
    </source>
</evidence>
<organism evidence="14 15">
    <name type="scientific">Bordetella genomosp. 9</name>
    <dbReference type="NCBI Taxonomy" id="1416803"/>
    <lineage>
        <taxon>Bacteria</taxon>
        <taxon>Pseudomonadati</taxon>
        <taxon>Pseudomonadota</taxon>
        <taxon>Betaproteobacteria</taxon>
        <taxon>Burkholderiales</taxon>
        <taxon>Alcaligenaceae</taxon>
        <taxon>Bordetella</taxon>
    </lineage>
</organism>
<keyword evidence="10" id="KW-1133">Transmembrane helix</keyword>
<dbReference type="SUPFAM" id="SSF47226">
    <property type="entry name" value="Histidine-containing phosphotransfer domain, HPT domain"/>
    <property type="match status" value="1"/>
</dbReference>
<gene>
    <name evidence="14" type="ORF">CAL26_12360</name>
</gene>
<dbReference type="PRINTS" id="PR00344">
    <property type="entry name" value="BCTRLSENSOR"/>
</dbReference>
<dbReference type="Gene3D" id="3.30.565.10">
    <property type="entry name" value="Histidine kinase-like ATPase, C-terminal domain"/>
    <property type="match status" value="1"/>
</dbReference>
<dbReference type="SUPFAM" id="SSF55874">
    <property type="entry name" value="ATPase domain of HSP90 chaperone/DNA topoisomerase II/histidine kinase"/>
    <property type="match status" value="1"/>
</dbReference>
<dbReference type="Gene3D" id="1.10.287.130">
    <property type="match status" value="1"/>
</dbReference>
<dbReference type="SUPFAM" id="SSF52172">
    <property type="entry name" value="CheY-like"/>
    <property type="match status" value="1"/>
</dbReference>
<comment type="catalytic activity">
    <reaction evidence="1">
        <text>ATP + protein L-histidine = ADP + protein N-phospho-L-histidine.</text>
        <dbReference type="EC" id="2.7.13.3"/>
    </reaction>
</comment>
<dbReference type="CDD" id="cd17546">
    <property type="entry name" value="REC_hyHK_CKI1_RcsC-like"/>
    <property type="match status" value="1"/>
</dbReference>
<keyword evidence="4 11" id="KW-0732">Signal</keyword>
<protein>
    <recommendedName>
        <fullName evidence="8">Virulence sensor protein BvgS</fullName>
        <ecNumber evidence="2">2.7.13.3</ecNumber>
    </recommendedName>
</protein>
<keyword evidence="3 9" id="KW-0597">Phosphoprotein</keyword>
<evidence type="ECO:0000256" key="3">
    <source>
        <dbReference type="ARBA" id="ARBA00022553"/>
    </source>
</evidence>
<accession>A0A261R2F4</accession>
<dbReference type="InterPro" id="IPR036641">
    <property type="entry name" value="HPT_dom_sf"/>
</dbReference>
<dbReference type="PANTHER" id="PTHR45339">
    <property type="entry name" value="HYBRID SIGNAL TRANSDUCTION HISTIDINE KINASE J"/>
    <property type="match status" value="1"/>
</dbReference>
<feature type="domain" description="Response regulatory" evidence="13">
    <location>
        <begin position="428"/>
        <end position="544"/>
    </location>
</feature>
<dbReference type="Proteomes" id="UP000216857">
    <property type="component" value="Unassembled WGS sequence"/>
</dbReference>
<evidence type="ECO:0000256" key="5">
    <source>
        <dbReference type="ARBA" id="ARBA00023012"/>
    </source>
</evidence>
<dbReference type="Gene3D" id="3.40.50.2300">
    <property type="match status" value="1"/>
</dbReference>
<dbReference type="InterPro" id="IPR003594">
    <property type="entry name" value="HATPase_dom"/>
</dbReference>
<dbReference type="Pfam" id="PF00072">
    <property type="entry name" value="Response_reg"/>
    <property type="match status" value="1"/>
</dbReference>
<feature type="signal peptide" evidence="11">
    <location>
        <begin position="1"/>
        <end position="23"/>
    </location>
</feature>
<dbReference type="InterPro" id="IPR004358">
    <property type="entry name" value="Sig_transdc_His_kin-like_C"/>
</dbReference>
<dbReference type="SMART" id="SM00388">
    <property type="entry name" value="HisKA"/>
    <property type="match status" value="1"/>
</dbReference>
<dbReference type="PROSITE" id="PS50110">
    <property type="entry name" value="RESPONSE_REGULATORY"/>
    <property type="match status" value="1"/>
</dbReference>
<dbReference type="PROSITE" id="PS51318">
    <property type="entry name" value="TAT"/>
    <property type="match status" value="1"/>
</dbReference>
<evidence type="ECO:0000313" key="14">
    <source>
        <dbReference type="EMBL" id="OZI18513.1"/>
    </source>
</evidence>
<name>A0A261R2F4_9BORD</name>
<feature type="modified residue" description="4-aspartylphosphate" evidence="9">
    <location>
        <position position="477"/>
    </location>
</feature>
<dbReference type="AlphaFoldDB" id="A0A261R2F4"/>
<keyword evidence="10" id="KW-0812">Transmembrane</keyword>
<dbReference type="PROSITE" id="PS50109">
    <property type="entry name" value="HIS_KIN"/>
    <property type="match status" value="1"/>
</dbReference>
<dbReference type="PANTHER" id="PTHR45339:SF5">
    <property type="entry name" value="HISTIDINE KINASE"/>
    <property type="match status" value="1"/>
</dbReference>
<feature type="domain" description="Histidine kinase" evidence="12">
    <location>
        <begin position="143"/>
        <end position="366"/>
    </location>
</feature>
<dbReference type="RefSeq" id="WP_094847200.1">
    <property type="nucleotide sequence ID" value="NZ_NEVJ01000003.1"/>
</dbReference>
<reference evidence="14" key="1">
    <citation type="submission" date="2017-05" db="EMBL/GenBank/DDBJ databases">
        <title>Complete and WGS of Bordetella genogroups.</title>
        <authorList>
            <person name="Spilker T."/>
            <person name="Lipuma J."/>
        </authorList>
    </citation>
    <scope>NUCLEOTIDE SEQUENCE</scope>
    <source>
        <strain evidence="14">AU21707</strain>
    </source>
</reference>
<keyword evidence="10" id="KW-0472">Membrane</keyword>
<dbReference type="GO" id="GO:0005524">
    <property type="term" value="F:ATP binding"/>
    <property type="evidence" value="ECO:0007669"/>
    <property type="project" value="UniProtKB-KW"/>
</dbReference>
<feature type="transmembrane region" description="Helical" evidence="10">
    <location>
        <begin position="88"/>
        <end position="107"/>
    </location>
</feature>
<dbReference type="InterPro" id="IPR001789">
    <property type="entry name" value="Sig_transdc_resp-reg_receiver"/>
</dbReference>
<comment type="function">
    <text evidence="7">Member of the two-component regulatory system BvgS/BvgA. Phosphorylates BvgA via a four-step phosphorelay in response to environmental signals.</text>
</comment>
<evidence type="ECO:0000256" key="9">
    <source>
        <dbReference type="PROSITE-ProRule" id="PRU00169"/>
    </source>
</evidence>
<dbReference type="FunFam" id="3.30.565.10:FF:000010">
    <property type="entry name" value="Sensor histidine kinase RcsC"/>
    <property type="match status" value="1"/>
</dbReference>
<dbReference type="Pfam" id="PF02518">
    <property type="entry name" value="HATPase_c"/>
    <property type="match status" value="1"/>
</dbReference>
<dbReference type="InterPro" id="IPR003661">
    <property type="entry name" value="HisK_dim/P_dom"/>
</dbReference>
<dbReference type="GO" id="GO:0005886">
    <property type="term" value="C:plasma membrane"/>
    <property type="evidence" value="ECO:0007669"/>
    <property type="project" value="UniProtKB-SubCell"/>
</dbReference>
<dbReference type="CDD" id="cd16922">
    <property type="entry name" value="HATPase_EvgS-ArcB-TorS-like"/>
    <property type="match status" value="1"/>
</dbReference>
<proteinExistence type="predicted"/>
<dbReference type="InterPro" id="IPR036097">
    <property type="entry name" value="HisK_dim/P_sf"/>
</dbReference>
<sequence>MPVLTRRSLAAVAASLAACLAFALSGGHAHARADVDATAPARIVAAMSPDIEPSAPAQRGTAIVRAATQAGDISESFVIAPAVFWREIFPGILLLLATAVGVSLGYWQLRREVMRRRAVEAQLQAARDLADSAALAKATFLATMSHEIRTPLSGIIGMLDLLMRASMGSEQRQMLGAINAATNSLLQILDQVMDFSKMEANRMSLESVPVDLRAMVQSVVMVMGEPARRRGVKTPYEIDDKLGDALLGDPLRIRQILTNLISNAAKFTAHGEVRLTLTVDASDAGHQSLRFVVADTGIGIPREKLAQVMTPFLQADTSISRHYGGSGLGLSVSSRLAALMGGKLLLSSAPEQGTRATFVCRLPIARQADASAAARAGAMPMAALPAKAIPLGAIASNANPSEANASDAGPSAAMDALPDVELGPDAPRLLVVDDHAINRDLIRRQLAALGYACDARADGATALQALRSGRYAMLLTDCQMPAMGGAELVQAWRQEESRCGMARLPIAMVTARPREEPSRDPDIDAHIRKPVTLDRLRAVLLTCLPPEAVTAALEMDCAPAAPRGGLALAVLRENFRQDDAALSGFLQASLTALRADLDQARSGLTPQFCARYADWLHRALGALGMLGHWPVVDQGNALEAALLDTPGADLLPDMQAFLRAFAATIDDIDREARQL</sequence>
<dbReference type="CDD" id="cd00082">
    <property type="entry name" value="HisKA"/>
    <property type="match status" value="1"/>
</dbReference>
<evidence type="ECO:0000256" key="7">
    <source>
        <dbReference type="ARBA" id="ARBA00058004"/>
    </source>
</evidence>
<dbReference type="SMART" id="SM00448">
    <property type="entry name" value="REC"/>
    <property type="match status" value="1"/>
</dbReference>